<evidence type="ECO:0000256" key="4">
    <source>
        <dbReference type="ARBA" id="ARBA00023002"/>
    </source>
</evidence>
<feature type="binding site" evidence="7">
    <location>
        <position position="344"/>
    </location>
    <ligand>
        <name>Cu cation</name>
        <dbReference type="ChEBI" id="CHEBI:23378"/>
        <label>B</label>
    </ligand>
</feature>
<dbReference type="GO" id="GO:0004097">
    <property type="term" value="F:catechol oxidase activity"/>
    <property type="evidence" value="ECO:0007669"/>
    <property type="project" value="InterPro"/>
</dbReference>
<feature type="binding site" evidence="7">
    <location>
        <position position="374"/>
    </location>
    <ligand>
        <name>Cu cation</name>
        <dbReference type="ChEBI" id="CHEBI:23378"/>
        <label>B</label>
    </ligand>
</feature>
<dbReference type="InterPro" id="IPR022740">
    <property type="entry name" value="Polyphenol_oxidase_C"/>
</dbReference>
<keyword evidence="5 7" id="KW-0186">Copper</keyword>
<dbReference type="GO" id="GO:0046148">
    <property type="term" value="P:pigment biosynthetic process"/>
    <property type="evidence" value="ECO:0007669"/>
    <property type="project" value="InterPro"/>
</dbReference>
<feature type="disulfide bond" evidence="8">
    <location>
        <begin position="112"/>
        <end position="127"/>
    </location>
</feature>
<dbReference type="InterPro" id="IPR022739">
    <property type="entry name" value="Polyphenol_oxidase_cen"/>
</dbReference>
<dbReference type="PROSITE" id="PS00497">
    <property type="entry name" value="TYROSINASE_1"/>
    <property type="match status" value="1"/>
</dbReference>
<evidence type="ECO:0000256" key="8">
    <source>
        <dbReference type="PIRSR" id="PIRSR000290-2"/>
    </source>
</evidence>
<proteinExistence type="inferred from homology"/>
<dbReference type="PANTHER" id="PTHR11474:SF108">
    <property type="entry name" value="TYROSINASE COPPER-BINDING DOMAIN-CONTAINING PROTEIN"/>
    <property type="match status" value="1"/>
</dbReference>
<organism evidence="12 13">
    <name type="scientific">Colocasia esculenta</name>
    <name type="common">Wild taro</name>
    <name type="synonym">Arum esculentum</name>
    <dbReference type="NCBI Taxonomy" id="4460"/>
    <lineage>
        <taxon>Eukaryota</taxon>
        <taxon>Viridiplantae</taxon>
        <taxon>Streptophyta</taxon>
        <taxon>Embryophyta</taxon>
        <taxon>Tracheophyta</taxon>
        <taxon>Spermatophyta</taxon>
        <taxon>Magnoliopsida</taxon>
        <taxon>Liliopsida</taxon>
        <taxon>Araceae</taxon>
        <taxon>Aroideae</taxon>
        <taxon>Colocasieae</taxon>
        <taxon>Colocasia</taxon>
    </lineage>
</organism>
<reference evidence="12" key="1">
    <citation type="submission" date="2017-07" db="EMBL/GenBank/DDBJ databases">
        <title>Taro Niue Genome Assembly and Annotation.</title>
        <authorList>
            <person name="Atibalentja N."/>
            <person name="Keating K."/>
            <person name="Fields C.J."/>
        </authorList>
    </citation>
    <scope>NUCLEOTIDE SEQUENCE</scope>
    <source>
        <strain evidence="12">Niue_2</strain>
        <tissue evidence="12">Leaf</tissue>
    </source>
</reference>
<dbReference type="InterPro" id="IPR050316">
    <property type="entry name" value="Tyrosinase/Hemocyanin"/>
</dbReference>
<comment type="similarity">
    <text evidence="1">Belongs to the tyrosinase family.</text>
</comment>
<evidence type="ECO:0000256" key="2">
    <source>
        <dbReference type="ARBA" id="ARBA00022723"/>
    </source>
</evidence>
<feature type="cross-link" description="2'-(S-cysteinyl)-histidine (Cys-His)" evidence="9">
    <location>
        <begin position="192"/>
        <end position="209"/>
    </location>
</feature>
<dbReference type="Proteomes" id="UP000652761">
    <property type="component" value="Unassembled WGS sequence"/>
</dbReference>
<gene>
    <name evidence="12" type="ORF">Taro_048890</name>
</gene>
<evidence type="ECO:0000256" key="9">
    <source>
        <dbReference type="PIRSR" id="PIRSR000290-3"/>
    </source>
</evidence>
<dbReference type="Pfam" id="PF00264">
    <property type="entry name" value="Tyrosinase"/>
    <property type="match status" value="1"/>
</dbReference>
<keyword evidence="2 7" id="KW-0479">Metal-binding</keyword>
<evidence type="ECO:0000259" key="10">
    <source>
        <dbReference type="PROSITE" id="PS00497"/>
    </source>
</evidence>
<accession>A0A843X9J2</accession>
<evidence type="ECO:0000256" key="5">
    <source>
        <dbReference type="ARBA" id="ARBA00023008"/>
    </source>
</evidence>
<feature type="binding site" evidence="7">
    <location>
        <position position="209"/>
    </location>
    <ligand>
        <name>Cu cation</name>
        <dbReference type="ChEBI" id="CHEBI:23378"/>
        <label>A</label>
    </ligand>
</feature>
<keyword evidence="3" id="KW-0883">Thioether bond</keyword>
<dbReference type="InterPro" id="IPR002227">
    <property type="entry name" value="Tyrosinase_Cu-bd"/>
</dbReference>
<feature type="binding site" evidence="7">
    <location>
        <position position="218"/>
    </location>
    <ligand>
        <name>Cu cation</name>
        <dbReference type="ChEBI" id="CHEBI:23378"/>
        <label>A</label>
    </ligand>
</feature>
<dbReference type="PANTHER" id="PTHR11474">
    <property type="entry name" value="TYROSINASE FAMILY MEMBER"/>
    <property type="match status" value="1"/>
</dbReference>
<evidence type="ECO:0000256" key="6">
    <source>
        <dbReference type="ARBA" id="ARBA00023157"/>
    </source>
</evidence>
<dbReference type="AlphaFoldDB" id="A0A843X9J2"/>
<feature type="disulfide bond" evidence="8">
    <location>
        <begin position="126"/>
        <end position="189"/>
    </location>
</feature>
<keyword evidence="6 8" id="KW-1015">Disulfide bond</keyword>
<comment type="cofactor">
    <cofactor evidence="7">
        <name>Cu(2+)</name>
        <dbReference type="ChEBI" id="CHEBI:29036"/>
    </cofactor>
    <text evidence="7">Binds 2 copper ions per subunit.</text>
</comment>
<keyword evidence="4" id="KW-0560">Oxidoreductase</keyword>
<dbReference type="FunFam" id="1.10.1280.10:FF:000007">
    <property type="entry name" value="Polyphenol oxidase, chloroplastic"/>
    <property type="match status" value="1"/>
</dbReference>
<evidence type="ECO:0000256" key="1">
    <source>
        <dbReference type="ARBA" id="ARBA00009928"/>
    </source>
</evidence>
<evidence type="ECO:0000313" key="12">
    <source>
        <dbReference type="EMBL" id="MQM15938.1"/>
    </source>
</evidence>
<evidence type="ECO:0000256" key="7">
    <source>
        <dbReference type="PIRSR" id="PIRSR000290-1"/>
    </source>
</evidence>
<dbReference type="InterPro" id="IPR016213">
    <property type="entry name" value="Polyphenol_oxidase"/>
</dbReference>
<keyword evidence="13" id="KW-1185">Reference proteome</keyword>
<evidence type="ECO:0000313" key="13">
    <source>
        <dbReference type="Proteomes" id="UP000652761"/>
    </source>
</evidence>
<dbReference type="EMBL" id="NMUH01006753">
    <property type="protein sequence ID" value="MQM15938.1"/>
    <property type="molecule type" value="Genomic_DNA"/>
</dbReference>
<dbReference type="PROSITE" id="PS00498">
    <property type="entry name" value="TYROSINASE_2"/>
    <property type="match status" value="1"/>
</dbReference>
<evidence type="ECO:0000259" key="11">
    <source>
        <dbReference type="PROSITE" id="PS00498"/>
    </source>
</evidence>
<dbReference type="PRINTS" id="PR00092">
    <property type="entry name" value="TYROSINASE"/>
</dbReference>
<feature type="domain" description="Tyrosinase copper-binding" evidence="10">
    <location>
        <begin position="209"/>
        <end position="226"/>
    </location>
</feature>
<protein>
    <recommendedName>
        <fullName evidence="10 11">Tyrosinase copper-binding domain-containing protein</fullName>
    </recommendedName>
</protein>
<feature type="binding site" evidence="7">
    <location>
        <position position="188"/>
    </location>
    <ligand>
        <name>Cu cation</name>
        <dbReference type="ChEBI" id="CHEBI:23378"/>
        <label>A</label>
    </ligand>
</feature>
<feature type="domain" description="Tyrosinase copper-binding" evidence="11">
    <location>
        <begin position="367"/>
        <end position="378"/>
    </location>
</feature>
<dbReference type="InterPro" id="IPR008922">
    <property type="entry name" value="Di-copper_centre_dom_sf"/>
</dbReference>
<dbReference type="PIRSF" id="PIRSF000290">
    <property type="entry name" value="PPO_plant"/>
    <property type="match status" value="1"/>
</dbReference>
<evidence type="ECO:0000256" key="3">
    <source>
        <dbReference type="ARBA" id="ARBA00022784"/>
    </source>
</evidence>
<feature type="binding site" evidence="7">
    <location>
        <position position="340"/>
    </location>
    <ligand>
        <name>Cu cation</name>
        <dbReference type="ChEBI" id="CHEBI:23378"/>
        <label>B</label>
    </ligand>
</feature>
<dbReference type="OrthoDB" id="6132182at2759"/>
<sequence>MASFPQVNAASAATISSSSPSSCPFYTLKSSISISGRSHRVVRRISCAAGSDDSRKKAEAAKALSSGGTRPGLERRDVLVGLGGLYGAASLGLEHGGGALAAPIAGPDISKCGPAELPPDATPTNCCPPFSSQVVDFTLPDSSAPLRTRPAAHLADADYVAKFAKALQLMKDLPEDDPRSFSQQAKVHCAYCDGSYTQLGFPETELQVHNSWLFLPFHRCYLYFFERIMGKLIGDDSFAMPFWNWDTPAGMTMPAMYTDPSTPMYDALRDALHQPPTLVDLDYNGEDPSDTNDQQTRQNLKVMYRQMVSNGTTATLFMGNPYRAGDDPAPGAGSLENLPHGPVHVWTGDRNQTNMEDMGNFYSAGRDPIFYAHHSNIDRLWNVWKGLGGRRRDFTDRDWLDAAFLLYDENSNLVRIRVRDCLDTQKLRYTYQDVNNPWLKARPAPALRTLQPVSLKKAAASPGGGATFPLTLKDAVTATVKRPKSSRSRKEKEKQEEVLVIDGIEVSRDLYAKFDVFINADGHHEGLGPAAAELAGSFVNVPHKHKHSSKEKPLKTRLQLGVTELLEVLDADGDGTVSVTIVPRKGKGKVKIGNVRIVLAD</sequence>
<dbReference type="GO" id="GO:0046872">
    <property type="term" value="F:metal ion binding"/>
    <property type="evidence" value="ECO:0007669"/>
    <property type="project" value="UniProtKB-KW"/>
</dbReference>
<name>A0A843X9J2_COLES</name>
<dbReference type="SUPFAM" id="SSF48056">
    <property type="entry name" value="Di-copper centre-containing domain"/>
    <property type="match status" value="1"/>
</dbReference>
<dbReference type="Pfam" id="PF12143">
    <property type="entry name" value="PPO1_KFDV"/>
    <property type="match status" value="1"/>
</dbReference>
<dbReference type="Gene3D" id="1.10.1280.10">
    <property type="entry name" value="Di-copper center containing domain from catechol oxidase"/>
    <property type="match status" value="1"/>
</dbReference>
<dbReference type="Pfam" id="PF12142">
    <property type="entry name" value="PPO1_DWL"/>
    <property type="match status" value="1"/>
</dbReference>
<comment type="caution">
    <text evidence="12">The sequence shown here is derived from an EMBL/GenBank/DDBJ whole genome shotgun (WGS) entry which is preliminary data.</text>
</comment>